<dbReference type="RefSeq" id="WP_059143981.1">
    <property type="nucleotide sequence ID" value="NZ_LLZJ01000144.1"/>
</dbReference>
<evidence type="ECO:0000313" key="2">
    <source>
        <dbReference type="Proteomes" id="UP000053413"/>
    </source>
</evidence>
<dbReference type="GeneID" id="97428099"/>
<proteinExistence type="predicted"/>
<gene>
    <name evidence="1" type="ORF">ADL28_13470</name>
</gene>
<reference evidence="2" key="1">
    <citation type="submission" date="2015-10" db="EMBL/GenBank/DDBJ databases">
        <authorList>
            <person name="Ju K.-S."/>
            <person name="Doroghazi J.R."/>
            <person name="Metcalf W.W."/>
        </authorList>
    </citation>
    <scope>NUCLEOTIDE SEQUENCE [LARGE SCALE GENOMIC DNA]</scope>
    <source>
        <strain evidence="2">NRRL F-8817</strain>
    </source>
</reference>
<name>A0A0X3WZB5_STRVO</name>
<dbReference type="Proteomes" id="UP000053413">
    <property type="component" value="Unassembled WGS sequence"/>
</dbReference>
<dbReference type="AlphaFoldDB" id="A0A0X3WZB5"/>
<organism evidence="1 2">
    <name type="scientific">Streptomyces violaceusniger</name>
    <dbReference type="NCBI Taxonomy" id="68280"/>
    <lineage>
        <taxon>Bacteria</taxon>
        <taxon>Bacillati</taxon>
        <taxon>Actinomycetota</taxon>
        <taxon>Actinomycetes</taxon>
        <taxon>Kitasatosporales</taxon>
        <taxon>Streptomycetaceae</taxon>
        <taxon>Streptomyces</taxon>
        <taxon>Streptomyces violaceusniger group</taxon>
    </lineage>
</organism>
<protein>
    <submittedName>
        <fullName evidence="1">Uncharacterized protein</fullName>
    </submittedName>
</protein>
<dbReference type="EMBL" id="LLZJ01000144">
    <property type="protein sequence ID" value="KUL62243.1"/>
    <property type="molecule type" value="Genomic_DNA"/>
</dbReference>
<evidence type="ECO:0000313" key="1">
    <source>
        <dbReference type="EMBL" id="KUL62243.1"/>
    </source>
</evidence>
<accession>A0A0X3WZB5</accession>
<sequence length="125" mass="13652">MVSPVLYQSRSRSDDPFEAAADAGVLRVMSDSRTPVFLTVHARGRRRYGYWQPYDHIADRGGCYVALPTPVCDRLYSQGRITLGDPLVDPGKTTYRVWPANDPVAPVRIPVAPLPAVAAAQTLAA</sequence>
<comment type="caution">
    <text evidence="1">The sequence shown here is derived from an EMBL/GenBank/DDBJ whole genome shotgun (WGS) entry which is preliminary data.</text>
</comment>